<gene>
    <name evidence="11" type="ORF">K9S39_20690</name>
</gene>
<feature type="signal peptide" evidence="9">
    <location>
        <begin position="1"/>
        <end position="29"/>
    </location>
</feature>
<protein>
    <submittedName>
        <fullName evidence="11">DUF320 domain-containing protein</fullName>
    </submittedName>
</protein>
<evidence type="ECO:0000256" key="4">
    <source>
        <dbReference type="ARBA" id="ARBA00022729"/>
    </source>
</evidence>
<keyword evidence="3" id="KW-0964">Secreted</keyword>
<accession>A0ABY4M863</accession>
<feature type="chain" id="PRO_5046329039" evidence="9">
    <location>
        <begin position="30"/>
        <end position="196"/>
    </location>
</feature>
<keyword evidence="8" id="KW-0812">Transmembrane</keyword>
<reference evidence="11" key="1">
    <citation type="submission" date="2021-10" db="EMBL/GenBank/DDBJ databases">
        <title>Streptomyces nigrumlapis sp.nov.,an antimicrobial producing actinobacterium isolated from Black Gobi rocks.</title>
        <authorList>
            <person name="Wen Y."/>
            <person name="Zhang W."/>
            <person name="Liu X.G."/>
        </authorList>
    </citation>
    <scope>NUCLEOTIDE SEQUENCE</scope>
    <source>
        <strain evidence="11">ST13-2-2</strain>
    </source>
</reference>
<keyword evidence="6" id="KW-0034">Amyloid</keyword>
<keyword evidence="8" id="KW-0472">Membrane</keyword>
<evidence type="ECO:0000256" key="9">
    <source>
        <dbReference type="SAM" id="SignalP"/>
    </source>
</evidence>
<sequence>MRQSLRLKYVLVAAAVSCVLGAGCGSVYADTGAEGSAVNSSEGLTGNSVQAPGRGPVGDPVDFCGSTVSGVGLLNRAMGAVCGDERLRAPGGRHVPDARTPGVGWRPGDGRSGEGRPGPGRGPDGRRGWGGGRKPDVERRAHSARAPRVGAVARAGASAGSALLASTGARQLGLAVGVGGGLVFGGALLLRRSHRR</sequence>
<keyword evidence="12" id="KW-1185">Reference proteome</keyword>
<evidence type="ECO:0000256" key="2">
    <source>
        <dbReference type="ARBA" id="ARBA00022512"/>
    </source>
</evidence>
<evidence type="ECO:0000256" key="5">
    <source>
        <dbReference type="ARBA" id="ARBA00022889"/>
    </source>
</evidence>
<comment type="subcellular location">
    <subcellularLocation>
        <location evidence="1">Secreted</location>
        <location evidence="1">Cell wall</location>
    </subcellularLocation>
</comment>
<feature type="transmembrane region" description="Helical" evidence="8">
    <location>
        <begin position="172"/>
        <end position="190"/>
    </location>
</feature>
<evidence type="ECO:0000256" key="8">
    <source>
        <dbReference type="SAM" id="Phobius"/>
    </source>
</evidence>
<dbReference type="Pfam" id="PF03777">
    <property type="entry name" value="ChpA-C"/>
    <property type="match status" value="1"/>
</dbReference>
<keyword evidence="5" id="KW-0130">Cell adhesion</keyword>
<dbReference type="Proteomes" id="UP000830115">
    <property type="component" value="Chromosome"/>
</dbReference>
<keyword evidence="4 9" id="KW-0732">Signal</keyword>
<evidence type="ECO:0000256" key="6">
    <source>
        <dbReference type="ARBA" id="ARBA00023087"/>
    </source>
</evidence>
<evidence type="ECO:0000256" key="7">
    <source>
        <dbReference type="SAM" id="MobiDB-lite"/>
    </source>
</evidence>
<dbReference type="InterPro" id="IPR005528">
    <property type="entry name" value="ChpA-H"/>
</dbReference>
<evidence type="ECO:0000313" key="11">
    <source>
        <dbReference type="EMBL" id="UQA93969.1"/>
    </source>
</evidence>
<dbReference type="RefSeq" id="WP_248864839.1">
    <property type="nucleotide sequence ID" value="NZ_CP086322.1"/>
</dbReference>
<proteinExistence type="predicted"/>
<dbReference type="PROSITE" id="PS51257">
    <property type="entry name" value="PROKAR_LIPOPROTEIN"/>
    <property type="match status" value="1"/>
</dbReference>
<evidence type="ECO:0000256" key="1">
    <source>
        <dbReference type="ARBA" id="ARBA00004191"/>
    </source>
</evidence>
<feature type="region of interest" description="Disordered" evidence="7">
    <location>
        <begin position="86"/>
        <end position="149"/>
    </location>
</feature>
<dbReference type="EMBL" id="CP086322">
    <property type="protein sequence ID" value="UQA93969.1"/>
    <property type="molecule type" value="Genomic_DNA"/>
</dbReference>
<feature type="compositionally biased region" description="Basic and acidic residues" evidence="7">
    <location>
        <begin position="123"/>
        <end position="141"/>
    </location>
</feature>
<evidence type="ECO:0000313" key="12">
    <source>
        <dbReference type="Proteomes" id="UP000830115"/>
    </source>
</evidence>
<name>A0ABY4M863_9ACTN</name>
<evidence type="ECO:0000256" key="3">
    <source>
        <dbReference type="ARBA" id="ARBA00022525"/>
    </source>
</evidence>
<keyword evidence="2" id="KW-0134">Cell wall</keyword>
<keyword evidence="8" id="KW-1133">Transmembrane helix</keyword>
<feature type="domain" description="Chaplin" evidence="10">
    <location>
        <begin position="26"/>
        <end position="83"/>
    </location>
</feature>
<organism evidence="11 12">
    <name type="scientific">Streptomyces halobius</name>
    <dbReference type="NCBI Taxonomy" id="2879846"/>
    <lineage>
        <taxon>Bacteria</taxon>
        <taxon>Bacillati</taxon>
        <taxon>Actinomycetota</taxon>
        <taxon>Actinomycetes</taxon>
        <taxon>Kitasatosporales</taxon>
        <taxon>Streptomycetaceae</taxon>
        <taxon>Streptomyces</taxon>
    </lineage>
</organism>
<evidence type="ECO:0000259" key="10">
    <source>
        <dbReference type="Pfam" id="PF03777"/>
    </source>
</evidence>